<dbReference type="STRING" id="337451.A0A3S3PTF1"/>
<evidence type="ECO:0000313" key="4">
    <source>
        <dbReference type="Proteomes" id="UP000283530"/>
    </source>
</evidence>
<evidence type="ECO:0000313" key="3">
    <source>
        <dbReference type="EMBL" id="RWR73198.1"/>
    </source>
</evidence>
<feature type="compositionally biased region" description="Basic and acidic residues" evidence="1">
    <location>
        <begin position="269"/>
        <end position="278"/>
    </location>
</feature>
<feature type="compositionally biased region" description="Low complexity" evidence="1">
    <location>
        <begin position="381"/>
        <end position="390"/>
    </location>
</feature>
<sequence length="432" mass="47723">MGDMKVRGMKMERVISKFFHHNRIPPNVTNSPYYRSMVDTIAEVGPGVKPQSAYEIGGKYLDMEVSDYWRYLEDHFKTWEEYGSTLMCDGWTNNAANFKATAKKLREKHKSIIWVPYAAHCIYLMLEDIGKLDDVRGTIDEGKMVTSLIYNHQFMTDLQRQMNEGHEILRPGITRSATQSATPTSAAPSARDKGKGVAASSSQSSQRGHNHEPELTCSTSERVARARDRLTSTSSSGLVSKSKDPTFQYMRKSKDKSIHAKTSQSQRLATHEEEEHHKTSSSSKSGSREGAEQGQNKEAYKGSGGGGGGDDNINVYNPLHGGPSEPAGGSRGWGRGEGNERSNEYPQLYQMASNPWITSSDSSYRYGQQYGHSHHDPSSDYGAYGQPQQYGGYGGPSHGYGQQPVWSITGSRSPSDFPKDAVFSKTSNTNVA</sequence>
<dbReference type="PANTHER" id="PTHR32166:SF123">
    <property type="entry name" value="BED-TYPE DOMAIN-CONTAINING PROTEIN"/>
    <property type="match status" value="1"/>
</dbReference>
<accession>A0A3S3PTF1</accession>
<dbReference type="EMBL" id="QPKB01000001">
    <property type="protein sequence ID" value="RWR73198.1"/>
    <property type="molecule type" value="Genomic_DNA"/>
</dbReference>
<dbReference type="OrthoDB" id="4951847at2759"/>
<feature type="region of interest" description="Disordered" evidence="1">
    <location>
        <begin position="172"/>
        <end position="432"/>
    </location>
</feature>
<protein>
    <recommendedName>
        <fullName evidence="2">DUF659 domain-containing protein</fullName>
    </recommendedName>
</protein>
<keyword evidence="4" id="KW-1185">Reference proteome</keyword>
<gene>
    <name evidence="3" type="ORF">CKAN_00145500</name>
</gene>
<evidence type="ECO:0000256" key="1">
    <source>
        <dbReference type="SAM" id="MobiDB-lite"/>
    </source>
</evidence>
<dbReference type="Pfam" id="PF04937">
    <property type="entry name" value="DUF659"/>
    <property type="match status" value="1"/>
</dbReference>
<comment type="caution">
    <text evidence="3">The sequence shown here is derived from an EMBL/GenBank/DDBJ whole genome shotgun (WGS) entry which is preliminary data.</text>
</comment>
<dbReference type="Proteomes" id="UP000283530">
    <property type="component" value="Unassembled WGS sequence"/>
</dbReference>
<feature type="domain" description="DUF659" evidence="2">
    <location>
        <begin position="92"/>
        <end position="145"/>
    </location>
</feature>
<dbReference type="InterPro" id="IPR007021">
    <property type="entry name" value="DUF659"/>
</dbReference>
<name>A0A3S3PTF1_9MAGN</name>
<reference evidence="3 4" key="1">
    <citation type="journal article" date="2019" name="Nat. Plants">
        <title>Stout camphor tree genome fills gaps in understanding of flowering plant genome evolution.</title>
        <authorList>
            <person name="Chaw S.M."/>
            <person name="Liu Y.C."/>
            <person name="Wu Y.W."/>
            <person name="Wang H.Y."/>
            <person name="Lin C.I."/>
            <person name="Wu C.S."/>
            <person name="Ke H.M."/>
            <person name="Chang L.Y."/>
            <person name="Hsu C.Y."/>
            <person name="Yang H.T."/>
            <person name="Sudianto E."/>
            <person name="Hsu M.H."/>
            <person name="Wu K.P."/>
            <person name="Wang L.N."/>
            <person name="Leebens-Mack J.H."/>
            <person name="Tsai I.J."/>
        </authorList>
    </citation>
    <scope>NUCLEOTIDE SEQUENCE [LARGE SCALE GENOMIC DNA]</scope>
    <source>
        <strain evidence="4">cv. Chaw 1501</strain>
        <tissue evidence="3">Young leaves</tissue>
    </source>
</reference>
<feature type="compositionally biased region" description="Polar residues" evidence="1">
    <location>
        <begin position="350"/>
        <end position="366"/>
    </location>
</feature>
<evidence type="ECO:0000259" key="2">
    <source>
        <dbReference type="Pfam" id="PF04937"/>
    </source>
</evidence>
<feature type="compositionally biased region" description="Polar residues" evidence="1">
    <location>
        <begin position="405"/>
        <end position="414"/>
    </location>
</feature>
<dbReference type="AlphaFoldDB" id="A0A3S3PTF1"/>
<organism evidence="3 4">
    <name type="scientific">Cinnamomum micranthum f. kanehirae</name>
    <dbReference type="NCBI Taxonomy" id="337451"/>
    <lineage>
        <taxon>Eukaryota</taxon>
        <taxon>Viridiplantae</taxon>
        <taxon>Streptophyta</taxon>
        <taxon>Embryophyta</taxon>
        <taxon>Tracheophyta</taxon>
        <taxon>Spermatophyta</taxon>
        <taxon>Magnoliopsida</taxon>
        <taxon>Magnoliidae</taxon>
        <taxon>Laurales</taxon>
        <taxon>Lauraceae</taxon>
        <taxon>Cinnamomum</taxon>
    </lineage>
</organism>
<dbReference type="PANTHER" id="PTHR32166">
    <property type="entry name" value="OSJNBA0013A04.12 PROTEIN"/>
    <property type="match status" value="1"/>
</dbReference>
<feature type="compositionally biased region" description="Low complexity" evidence="1">
    <location>
        <begin position="174"/>
        <end position="189"/>
    </location>
</feature>
<feature type="compositionally biased region" description="Low complexity" evidence="1">
    <location>
        <begin position="231"/>
        <end position="240"/>
    </location>
</feature>
<proteinExistence type="predicted"/>